<reference evidence="1" key="2">
    <citation type="journal article" date="2015" name="Data Brief">
        <title>Shoot transcriptome of the giant reed, Arundo donax.</title>
        <authorList>
            <person name="Barrero R.A."/>
            <person name="Guerrero F.D."/>
            <person name="Moolhuijzen P."/>
            <person name="Goolsby J.A."/>
            <person name="Tidwell J."/>
            <person name="Bellgard S.E."/>
            <person name="Bellgard M.I."/>
        </authorList>
    </citation>
    <scope>NUCLEOTIDE SEQUENCE</scope>
    <source>
        <tissue evidence="1">Shoot tissue taken approximately 20 cm above the soil surface</tissue>
    </source>
</reference>
<dbReference type="EMBL" id="GBRH01257493">
    <property type="protein sequence ID" value="JAD40402.1"/>
    <property type="molecule type" value="Transcribed_RNA"/>
</dbReference>
<protein>
    <submittedName>
        <fullName evidence="1">Uncharacterized protein</fullName>
    </submittedName>
</protein>
<name>A0A0A9A035_ARUDO</name>
<proteinExistence type="predicted"/>
<accession>A0A0A9A035</accession>
<reference evidence="1" key="1">
    <citation type="submission" date="2014-09" db="EMBL/GenBank/DDBJ databases">
        <authorList>
            <person name="Magalhaes I.L.F."/>
            <person name="Oliveira U."/>
            <person name="Santos F.R."/>
            <person name="Vidigal T.H.D.A."/>
            <person name="Brescovit A.D."/>
            <person name="Santos A.J."/>
        </authorList>
    </citation>
    <scope>NUCLEOTIDE SEQUENCE</scope>
    <source>
        <tissue evidence="1">Shoot tissue taken approximately 20 cm above the soil surface</tissue>
    </source>
</reference>
<sequence>MQMHQQFINKNYESRSNYGVYNNRKLKIPKLIQLWLT</sequence>
<dbReference type="AlphaFoldDB" id="A0A0A9A035"/>
<evidence type="ECO:0000313" key="1">
    <source>
        <dbReference type="EMBL" id="JAD40402.1"/>
    </source>
</evidence>
<organism evidence="1">
    <name type="scientific">Arundo donax</name>
    <name type="common">Giant reed</name>
    <name type="synonym">Donax arundinaceus</name>
    <dbReference type="NCBI Taxonomy" id="35708"/>
    <lineage>
        <taxon>Eukaryota</taxon>
        <taxon>Viridiplantae</taxon>
        <taxon>Streptophyta</taxon>
        <taxon>Embryophyta</taxon>
        <taxon>Tracheophyta</taxon>
        <taxon>Spermatophyta</taxon>
        <taxon>Magnoliopsida</taxon>
        <taxon>Liliopsida</taxon>
        <taxon>Poales</taxon>
        <taxon>Poaceae</taxon>
        <taxon>PACMAD clade</taxon>
        <taxon>Arundinoideae</taxon>
        <taxon>Arundineae</taxon>
        <taxon>Arundo</taxon>
    </lineage>
</organism>